<sequence length="142" mass="15259">MKKIFAVLVTLLFVASVFGVAQTMAAPDCSGCNCNEVYYTVSQTSVQVGDTFTASVKLGCLGGLDFDTSPGKFSEMIQYDPSKNLVINTETGWATATFKALRPGTLAISNDCCPNDSITITMTPKSHPMFSFMKILGFGKKK</sequence>
<dbReference type="Proteomes" id="UP000075398">
    <property type="component" value="Unassembled WGS sequence"/>
</dbReference>
<protein>
    <submittedName>
        <fullName evidence="1">Uncharacterized protein</fullName>
    </submittedName>
</protein>
<organism evidence="1 2">
    <name type="scientific">Candidatus Methanofastidiosum methylothiophilum</name>
    <dbReference type="NCBI Taxonomy" id="1705564"/>
    <lineage>
        <taxon>Archaea</taxon>
        <taxon>Methanobacteriati</taxon>
        <taxon>Methanobacteriota</taxon>
        <taxon>Stenosarchaea group</taxon>
        <taxon>Candidatus Methanofastidiosia</taxon>
        <taxon>Candidatus Methanofastidiosales</taxon>
        <taxon>Candidatus Methanofastidiosaceae</taxon>
        <taxon>Candidatus Methanofastidiosum</taxon>
    </lineage>
</organism>
<accession>A0A150J4V0</accession>
<comment type="caution">
    <text evidence="1">The sequence shown here is derived from an EMBL/GenBank/DDBJ whole genome shotgun (WGS) entry which is preliminary data.</text>
</comment>
<gene>
    <name evidence="1" type="ORF">AMQ22_01056</name>
</gene>
<dbReference type="EMBL" id="LNGC01000038">
    <property type="protein sequence ID" value="KYC51994.1"/>
    <property type="molecule type" value="Genomic_DNA"/>
</dbReference>
<name>A0A150J4V0_9EURY</name>
<proteinExistence type="predicted"/>
<evidence type="ECO:0000313" key="1">
    <source>
        <dbReference type="EMBL" id="KYC51994.1"/>
    </source>
</evidence>
<dbReference type="AlphaFoldDB" id="A0A150J4V0"/>
<reference evidence="1 2" key="1">
    <citation type="journal article" date="2016" name="ISME J.">
        <title>Chasing the elusive Euryarchaeota class WSA2: genomes reveal a uniquely fastidious methyl-reducing methanogen.</title>
        <authorList>
            <person name="Nobu M.K."/>
            <person name="Narihiro T."/>
            <person name="Kuroda K."/>
            <person name="Mei R."/>
            <person name="Liu W.T."/>
        </authorList>
    </citation>
    <scope>NUCLEOTIDE SEQUENCE [LARGE SCALE GENOMIC DNA]</scope>
    <source>
        <strain evidence="1">U1lsi0528_Bin055</strain>
    </source>
</reference>
<evidence type="ECO:0000313" key="2">
    <source>
        <dbReference type="Proteomes" id="UP000075398"/>
    </source>
</evidence>